<dbReference type="SMR" id="Q54L95"/>
<comment type="catalytic activity">
    <reaction evidence="11">
        <text>ATP + H2O = ADP + phosphate + H(+)</text>
        <dbReference type="Rhea" id="RHEA:13065"/>
        <dbReference type="ChEBI" id="CHEBI:15377"/>
        <dbReference type="ChEBI" id="CHEBI:15378"/>
        <dbReference type="ChEBI" id="CHEBI:30616"/>
        <dbReference type="ChEBI" id="CHEBI:43474"/>
        <dbReference type="ChEBI" id="CHEBI:456216"/>
    </reaction>
    <physiologicalReaction direction="left-to-right" evidence="11">
        <dbReference type="Rhea" id="RHEA:13066"/>
    </physiologicalReaction>
</comment>
<feature type="domain" description="AAA+ ATPase" evidence="14">
    <location>
        <begin position="281"/>
        <end position="410"/>
    </location>
</feature>
<dbReference type="AlphaFoldDB" id="Q54L95"/>
<keyword evidence="8 13" id="KW-1133">Transmembrane helix</keyword>
<evidence type="ECO:0000256" key="7">
    <source>
        <dbReference type="ARBA" id="ARBA00022840"/>
    </source>
</evidence>
<evidence type="ECO:0000256" key="8">
    <source>
        <dbReference type="ARBA" id="ARBA00022989"/>
    </source>
</evidence>
<evidence type="ECO:0000256" key="12">
    <source>
        <dbReference type="SAM" id="MobiDB-lite"/>
    </source>
</evidence>
<dbReference type="PANTHER" id="PTHR23070">
    <property type="entry name" value="BCS1 AAA-TYPE ATPASE"/>
    <property type="match status" value="1"/>
</dbReference>
<feature type="region of interest" description="Disordered" evidence="12">
    <location>
        <begin position="509"/>
        <end position="574"/>
    </location>
</feature>
<keyword evidence="17" id="KW-1185">Reference proteome</keyword>
<dbReference type="RefSeq" id="XP_637666.1">
    <property type="nucleotide sequence ID" value="XM_632574.1"/>
</dbReference>
<evidence type="ECO:0000256" key="11">
    <source>
        <dbReference type="ARBA" id="ARBA00048778"/>
    </source>
</evidence>
<comment type="subcellular location">
    <subcellularLocation>
        <location evidence="1">Mitochondrion inner membrane</location>
        <topology evidence="1">Single-pass membrane protein</topology>
    </subcellularLocation>
</comment>
<dbReference type="EMBL" id="AAFI02000089">
    <property type="protein sequence ID" value="EAL64138.1"/>
    <property type="molecule type" value="Genomic_DNA"/>
</dbReference>
<dbReference type="VEuPathDB" id="AmoebaDB:DDB_G0286765"/>
<dbReference type="FunCoup" id="Q54L95">
    <property type="interactions" value="8"/>
</dbReference>
<dbReference type="GO" id="GO:0005743">
    <property type="term" value="C:mitochondrial inner membrane"/>
    <property type="evidence" value="ECO:0000318"/>
    <property type="project" value="GO_Central"/>
</dbReference>
<evidence type="ECO:0000256" key="1">
    <source>
        <dbReference type="ARBA" id="ARBA00004434"/>
    </source>
</evidence>
<organism evidence="16 17">
    <name type="scientific">Dictyostelium discoideum</name>
    <name type="common">Social amoeba</name>
    <dbReference type="NCBI Taxonomy" id="44689"/>
    <lineage>
        <taxon>Eukaryota</taxon>
        <taxon>Amoebozoa</taxon>
        <taxon>Evosea</taxon>
        <taxon>Eumycetozoa</taxon>
        <taxon>Dictyostelia</taxon>
        <taxon>Dictyosteliales</taxon>
        <taxon>Dictyosteliaceae</taxon>
        <taxon>Dictyostelium</taxon>
    </lineage>
</organism>
<dbReference type="Pfam" id="PF25426">
    <property type="entry name" value="AAA_lid_BCS1"/>
    <property type="match status" value="1"/>
</dbReference>
<dbReference type="eggNOG" id="KOG0743">
    <property type="taxonomic scope" value="Eukaryota"/>
</dbReference>
<comment type="caution">
    <text evidence="16">The sequence shown here is derived from an EMBL/GenBank/DDBJ whole genome shotgun (WGS) entry which is preliminary data.</text>
</comment>
<dbReference type="GO" id="GO:0016887">
    <property type="term" value="F:ATP hydrolysis activity"/>
    <property type="evidence" value="ECO:0007669"/>
    <property type="project" value="InterPro"/>
</dbReference>
<keyword evidence="9" id="KW-0496">Mitochondrion</keyword>
<dbReference type="SMART" id="SM01024">
    <property type="entry name" value="BCS1_N"/>
    <property type="match status" value="1"/>
</dbReference>
<evidence type="ECO:0000259" key="15">
    <source>
        <dbReference type="SMART" id="SM01024"/>
    </source>
</evidence>
<dbReference type="GO" id="GO:0034551">
    <property type="term" value="P:mitochondrial respiratory chain complex III assembly"/>
    <property type="evidence" value="ECO:0000318"/>
    <property type="project" value="GO_Central"/>
</dbReference>
<feature type="domain" description="BCS1 N-terminal" evidence="15">
    <location>
        <begin position="79"/>
        <end position="250"/>
    </location>
</feature>
<dbReference type="InterPro" id="IPR027417">
    <property type="entry name" value="P-loop_NTPase"/>
</dbReference>
<dbReference type="GO" id="GO:0005524">
    <property type="term" value="F:ATP binding"/>
    <property type="evidence" value="ECO:0007669"/>
    <property type="project" value="UniProtKB-KW"/>
</dbReference>
<dbReference type="InterPro" id="IPR003959">
    <property type="entry name" value="ATPase_AAA_core"/>
</dbReference>
<evidence type="ECO:0000256" key="10">
    <source>
        <dbReference type="ARBA" id="ARBA00023136"/>
    </source>
</evidence>
<dbReference type="OMA" id="ITQCTSE"/>
<keyword evidence="7" id="KW-0067">ATP-binding</keyword>
<dbReference type="Gene3D" id="3.40.50.300">
    <property type="entry name" value="P-loop containing nucleotide triphosphate hydrolases"/>
    <property type="match status" value="1"/>
</dbReference>
<sequence>MNIESTTNSIIPNNDIISGVGGGDGGGGINFGLLGMLFGAPLLGSNSNNNSSNNNNYNNNSSIIGNNQYDMIKFGIIIFLVTWVIGLIKSYLISIIDLIKNRFYFTAHLTYPDSMFIYFLEWLSSKQDSTIIGTRGVSVMTRYQNVESEDGGQMDIKLLPTGTQWLWYNGYLISIVRVTASKRSFDGIKDDSLDVTVYGGNKNIINSILETAVEYSVTLNKDKTKIYSLDQSSTFWECIACQNKRLVDSVFLDENISEKVVNDLTNFIHGKKWYTDTGVPYRRGYLLYGPPGSGKTSFILSMAGNFGKSISIMNMSKGIHDGNIHSIIQKCNKDTILVLEDIDAVFVKRKNNSAAGNDVLTFSGLLNAIDGLASSDGRILMMTTNHLERLSPALIRPGRIDLKVKFDYASNHQIELMFKRFFDQKYHYLIDSINSKLENHQISTAQLQGWFIIHRNSPLNLLPTCDDFITQCTSETTSNDKITKEMLDDEIKSYDDDDEEESINNNIKLNKKYNSNGNNNYQKDDKKPSVLSPSNSESLDNRNDDNEEIYEDNNNNELFDCKYTGNSTTRKRKV</sequence>
<dbReference type="STRING" id="44689.Q54L95"/>
<evidence type="ECO:0000256" key="4">
    <source>
        <dbReference type="ARBA" id="ARBA00022741"/>
    </source>
</evidence>
<evidence type="ECO:0000256" key="5">
    <source>
        <dbReference type="ARBA" id="ARBA00022792"/>
    </source>
</evidence>
<dbReference type="Pfam" id="PF00004">
    <property type="entry name" value="AAA"/>
    <property type="match status" value="1"/>
</dbReference>
<dbReference type="Proteomes" id="UP000002195">
    <property type="component" value="Unassembled WGS sequence"/>
</dbReference>
<dbReference type="dictyBase" id="DDB_G0286765"/>
<dbReference type="PhylomeDB" id="Q54L95"/>
<dbReference type="InterPro" id="IPR014851">
    <property type="entry name" value="BCS1_N"/>
</dbReference>
<dbReference type="InterPro" id="IPR003593">
    <property type="entry name" value="AAA+_ATPase"/>
</dbReference>
<dbReference type="Pfam" id="PF08740">
    <property type="entry name" value="BCS1_N"/>
    <property type="match status" value="1"/>
</dbReference>
<keyword evidence="5" id="KW-0999">Mitochondrion inner membrane</keyword>
<keyword evidence="4" id="KW-0547">Nucleotide-binding</keyword>
<name>Q54L95_DICDI</name>
<evidence type="ECO:0000313" key="16">
    <source>
        <dbReference type="EMBL" id="EAL64138.1"/>
    </source>
</evidence>
<keyword evidence="6" id="KW-0378">Hydrolase</keyword>
<dbReference type="HOGENOM" id="CLU_010189_6_2_1"/>
<keyword evidence="3 13" id="KW-0812">Transmembrane</keyword>
<feature type="compositionally biased region" description="Low complexity" evidence="12">
    <location>
        <begin position="509"/>
        <end position="521"/>
    </location>
</feature>
<dbReference type="PaxDb" id="44689-DDB0229898"/>
<evidence type="ECO:0000256" key="13">
    <source>
        <dbReference type="SAM" id="Phobius"/>
    </source>
</evidence>
<dbReference type="SMART" id="SM00382">
    <property type="entry name" value="AAA"/>
    <property type="match status" value="1"/>
</dbReference>
<evidence type="ECO:0000256" key="9">
    <source>
        <dbReference type="ARBA" id="ARBA00023128"/>
    </source>
</evidence>
<proteinExistence type="inferred from homology"/>
<keyword evidence="10 13" id="KW-0472">Membrane</keyword>
<dbReference type="InterPro" id="IPR057495">
    <property type="entry name" value="AAA_lid_BCS1"/>
</dbReference>
<evidence type="ECO:0000256" key="2">
    <source>
        <dbReference type="ARBA" id="ARBA00007448"/>
    </source>
</evidence>
<dbReference type="SUPFAM" id="SSF52540">
    <property type="entry name" value="P-loop containing nucleoside triphosphate hydrolases"/>
    <property type="match status" value="1"/>
</dbReference>
<evidence type="ECO:0000259" key="14">
    <source>
        <dbReference type="SMART" id="SM00382"/>
    </source>
</evidence>
<reference evidence="16 17" key="1">
    <citation type="journal article" date="2005" name="Nature">
        <title>The genome of the social amoeba Dictyostelium discoideum.</title>
        <authorList>
            <consortium name="The Dictyostelium discoideum Sequencing Consortium"/>
            <person name="Eichinger L."/>
            <person name="Pachebat J.A."/>
            <person name="Glockner G."/>
            <person name="Rajandream M.A."/>
            <person name="Sucgang R."/>
            <person name="Berriman M."/>
            <person name="Song J."/>
            <person name="Olsen R."/>
            <person name="Szafranski K."/>
            <person name="Xu Q."/>
            <person name="Tunggal B."/>
            <person name="Kummerfeld S."/>
            <person name="Madera M."/>
            <person name="Konfortov B.A."/>
            <person name="Rivero F."/>
            <person name="Bankier A.T."/>
            <person name="Lehmann R."/>
            <person name="Hamlin N."/>
            <person name="Davies R."/>
            <person name="Gaudet P."/>
            <person name="Fey P."/>
            <person name="Pilcher K."/>
            <person name="Chen G."/>
            <person name="Saunders D."/>
            <person name="Sodergren E."/>
            <person name="Davis P."/>
            <person name="Kerhornou A."/>
            <person name="Nie X."/>
            <person name="Hall N."/>
            <person name="Anjard C."/>
            <person name="Hemphill L."/>
            <person name="Bason N."/>
            <person name="Farbrother P."/>
            <person name="Desany B."/>
            <person name="Just E."/>
            <person name="Morio T."/>
            <person name="Rost R."/>
            <person name="Churcher C."/>
            <person name="Cooper J."/>
            <person name="Haydock S."/>
            <person name="van Driessche N."/>
            <person name="Cronin A."/>
            <person name="Goodhead I."/>
            <person name="Muzny D."/>
            <person name="Mourier T."/>
            <person name="Pain A."/>
            <person name="Lu M."/>
            <person name="Harper D."/>
            <person name="Lindsay R."/>
            <person name="Hauser H."/>
            <person name="James K."/>
            <person name="Quiles M."/>
            <person name="Madan Babu M."/>
            <person name="Saito T."/>
            <person name="Buchrieser C."/>
            <person name="Wardroper A."/>
            <person name="Felder M."/>
            <person name="Thangavelu M."/>
            <person name="Johnson D."/>
            <person name="Knights A."/>
            <person name="Loulseged H."/>
            <person name="Mungall K."/>
            <person name="Oliver K."/>
            <person name="Price C."/>
            <person name="Quail M.A."/>
            <person name="Urushihara H."/>
            <person name="Hernandez J."/>
            <person name="Rabbinowitsch E."/>
            <person name="Steffen D."/>
            <person name="Sanders M."/>
            <person name="Ma J."/>
            <person name="Kohara Y."/>
            <person name="Sharp S."/>
            <person name="Simmonds M."/>
            <person name="Spiegler S."/>
            <person name="Tivey A."/>
            <person name="Sugano S."/>
            <person name="White B."/>
            <person name="Walker D."/>
            <person name="Woodward J."/>
            <person name="Winckler T."/>
            <person name="Tanaka Y."/>
            <person name="Shaulsky G."/>
            <person name="Schleicher M."/>
            <person name="Weinstock G."/>
            <person name="Rosenthal A."/>
            <person name="Cox E.C."/>
            <person name="Chisholm R.L."/>
            <person name="Gibbs R."/>
            <person name="Loomis W.F."/>
            <person name="Platzer M."/>
            <person name="Kay R.R."/>
            <person name="Williams J."/>
            <person name="Dear P.H."/>
            <person name="Noegel A.A."/>
            <person name="Barrell B."/>
            <person name="Kuspa A."/>
        </authorList>
    </citation>
    <scope>NUCLEOTIDE SEQUENCE [LARGE SCALE GENOMIC DNA]</scope>
    <source>
        <strain evidence="16 17">AX4</strain>
    </source>
</reference>
<evidence type="ECO:0000256" key="3">
    <source>
        <dbReference type="ARBA" id="ARBA00022692"/>
    </source>
</evidence>
<dbReference type="GO" id="GO:0032979">
    <property type="term" value="P:protein insertion into mitochondrial inner membrane from matrix"/>
    <property type="evidence" value="ECO:0000318"/>
    <property type="project" value="GO_Central"/>
</dbReference>
<dbReference type="KEGG" id="ddi:DDB_G0286765"/>
<protein>
    <submittedName>
        <fullName evidence="16">AAA ATPase domain-containing protein</fullName>
    </submittedName>
</protein>
<accession>Q54L95</accession>
<dbReference type="GeneID" id="8625806"/>
<comment type="similarity">
    <text evidence="2">Belongs to the AAA ATPase family. BCS1 subfamily.</text>
</comment>
<dbReference type="InParanoid" id="Q54L95"/>
<dbReference type="InterPro" id="IPR050747">
    <property type="entry name" value="Mitochondrial_chaperone_BCS1"/>
</dbReference>
<evidence type="ECO:0000313" key="17">
    <source>
        <dbReference type="Proteomes" id="UP000002195"/>
    </source>
</evidence>
<feature type="transmembrane region" description="Helical" evidence="13">
    <location>
        <begin position="74"/>
        <end position="93"/>
    </location>
</feature>
<gene>
    <name evidence="16" type="ORF">DDB_G0286765</name>
</gene>
<evidence type="ECO:0000256" key="6">
    <source>
        <dbReference type="ARBA" id="ARBA00022801"/>
    </source>
</evidence>